<accession>A0A6J5LFB3</accession>
<protein>
    <submittedName>
        <fullName evidence="1">Uncharacterized protein</fullName>
    </submittedName>
</protein>
<gene>
    <name evidence="1" type="ORF">UFOVP250_2</name>
</gene>
<sequence length="111" mass="11828">MAAAYTNLYIEQGTTYTTTITLDDVYGSIYDLTSISAKAQIRKSYYSANATAQFSTTINTSTGTITLGLAANVSSNIASGRYVYDTTITDSNGNVTRILEGIVDVSPSVTR</sequence>
<proteinExistence type="predicted"/>
<name>A0A6J5LFB3_9CAUD</name>
<organism evidence="1">
    <name type="scientific">uncultured Caudovirales phage</name>
    <dbReference type="NCBI Taxonomy" id="2100421"/>
    <lineage>
        <taxon>Viruses</taxon>
        <taxon>Duplodnaviria</taxon>
        <taxon>Heunggongvirae</taxon>
        <taxon>Uroviricota</taxon>
        <taxon>Caudoviricetes</taxon>
        <taxon>Peduoviridae</taxon>
        <taxon>Maltschvirus</taxon>
        <taxon>Maltschvirus maltsch</taxon>
    </lineage>
</organism>
<evidence type="ECO:0000313" key="1">
    <source>
        <dbReference type="EMBL" id="CAB4132871.1"/>
    </source>
</evidence>
<dbReference type="EMBL" id="LR796270">
    <property type="protein sequence ID" value="CAB4132871.1"/>
    <property type="molecule type" value="Genomic_DNA"/>
</dbReference>
<reference evidence="1" key="1">
    <citation type="submission" date="2020-04" db="EMBL/GenBank/DDBJ databases">
        <authorList>
            <person name="Chiriac C."/>
            <person name="Salcher M."/>
            <person name="Ghai R."/>
            <person name="Kavagutti S V."/>
        </authorList>
    </citation>
    <scope>NUCLEOTIDE SEQUENCE</scope>
</reference>